<evidence type="ECO:0000313" key="4">
    <source>
        <dbReference type="Proteomes" id="UP000807306"/>
    </source>
</evidence>
<gene>
    <name evidence="3" type="ORF">CPB83DRAFT_931494</name>
</gene>
<dbReference type="Gene3D" id="3.20.20.80">
    <property type="entry name" value="Glycosidases"/>
    <property type="match status" value="1"/>
</dbReference>
<dbReference type="InterPro" id="IPR017853">
    <property type="entry name" value="GH"/>
</dbReference>
<dbReference type="InterPro" id="IPR053183">
    <property type="entry name" value="ASL1"/>
</dbReference>
<feature type="chain" id="PRO_5040364607" description="Asl1-like glycosyl hydrolase catalytic domain-containing protein" evidence="1">
    <location>
        <begin position="24"/>
        <end position="260"/>
    </location>
</feature>
<evidence type="ECO:0000313" key="3">
    <source>
        <dbReference type="EMBL" id="KAF9534479.1"/>
    </source>
</evidence>
<comment type="caution">
    <text evidence="3">The sequence shown here is derived from an EMBL/GenBank/DDBJ whole genome shotgun (WGS) entry which is preliminary data.</text>
</comment>
<proteinExistence type="predicted"/>
<feature type="domain" description="Asl1-like glycosyl hydrolase catalytic" evidence="2">
    <location>
        <begin position="32"/>
        <end position="257"/>
    </location>
</feature>
<reference evidence="3" key="1">
    <citation type="submission" date="2020-11" db="EMBL/GenBank/DDBJ databases">
        <authorList>
            <consortium name="DOE Joint Genome Institute"/>
            <person name="Ahrendt S."/>
            <person name="Riley R."/>
            <person name="Andreopoulos W."/>
            <person name="Labutti K."/>
            <person name="Pangilinan J."/>
            <person name="Ruiz-Duenas F.J."/>
            <person name="Barrasa J.M."/>
            <person name="Sanchez-Garcia M."/>
            <person name="Camarero S."/>
            <person name="Miyauchi S."/>
            <person name="Serrano A."/>
            <person name="Linde D."/>
            <person name="Babiker R."/>
            <person name="Drula E."/>
            <person name="Ayuso-Fernandez I."/>
            <person name="Pacheco R."/>
            <person name="Padilla G."/>
            <person name="Ferreira P."/>
            <person name="Barriuso J."/>
            <person name="Kellner H."/>
            <person name="Castanera R."/>
            <person name="Alfaro M."/>
            <person name="Ramirez L."/>
            <person name="Pisabarro A.G."/>
            <person name="Kuo A."/>
            <person name="Tritt A."/>
            <person name="Lipzen A."/>
            <person name="He G."/>
            <person name="Yan M."/>
            <person name="Ng V."/>
            <person name="Cullen D."/>
            <person name="Martin F."/>
            <person name="Rosso M.-N."/>
            <person name="Henrissat B."/>
            <person name="Hibbett D."/>
            <person name="Martinez A.T."/>
            <person name="Grigoriev I.V."/>
        </authorList>
    </citation>
    <scope>NUCLEOTIDE SEQUENCE</scope>
    <source>
        <strain evidence="3">CBS 506.95</strain>
    </source>
</reference>
<evidence type="ECO:0000259" key="2">
    <source>
        <dbReference type="Pfam" id="PF11790"/>
    </source>
</evidence>
<protein>
    <recommendedName>
        <fullName evidence="2">Asl1-like glycosyl hydrolase catalytic domain-containing protein</fullName>
    </recommendedName>
</protein>
<dbReference type="AlphaFoldDB" id="A0A9P6ET09"/>
<keyword evidence="4" id="KW-1185">Reference proteome</keyword>
<name>A0A9P6ET09_9AGAR</name>
<keyword evidence="1" id="KW-0732">Signal</keyword>
<dbReference type="GO" id="GO:0009277">
    <property type="term" value="C:fungal-type cell wall"/>
    <property type="evidence" value="ECO:0007669"/>
    <property type="project" value="TreeGrafter"/>
</dbReference>
<dbReference type="SUPFAM" id="SSF51445">
    <property type="entry name" value="(Trans)glycosidases"/>
    <property type="match status" value="1"/>
</dbReference>
<organism evidence="3 4">
    <name type="scientific">Crepidotus variabilis</name>
    <dbReference type="NCBI Taxonomy" id="179855"/>
    <lineage>
        <taxon>Eukaryota</taxon>
        <taxon>Fungi</taxon>
        <taxon>Dikarya</taxon>
        <taxon>Basidiomycota</taxon>
        <taxon>Agaricomycotina</taxon>
        <taxon>Agaricomycetes</taxon>
        <taxon>Agaricomycetidae</taxon>
        <taxon>Agaricales</taxon>
        <taxon>Agaricineae</taxon>
        <taxon>Crepidotaceae</taxon>
        <taxon>Crepidotus</taxon>
    </lineage>
</organism>
<dbReference type="Proteomes" id="UP000807306">
    <property type="component" value="Unassembled WGS sequence"/>
</dbReference>
<evidence type="ECO:0000256" key="1">
    <source>
        <dbReference type="SAM" id="SignalP"/>
    </source>
</evidence>
<dbReference type="PANTHER" id="PTHR34154:SF3">
    <property type="entry name" value="ALKALI-SENSITIVE LINKAGE PROTEIN 1"/>
    <property type="match status" value="1"/>
</dbReference>
<accession>A0A9P6ET09</accession>
<sequence>MVFLVLQFCLLVNLASLTSFATAVIKNPKRGLAFAESTFKSDISKVNTTKSVISWQYDWGQTAPDYLAQSHIPYIPMQWGLNNITNFANLVKKQGAQIALGFNEPDFPSQSNLTVPEAVTFWKQYIEPLKALGIRLGAPAISGNGRPWLTDFLSRCTGCSIDFLPIHWYGEGIGNFYDYIWQVHGQFPSYPIWITEYASTSSNDAEVLDFIKSTTSYLDTLDWVERYAWFAFFRQESGNSYNLMDVQGNLNALGEVYING</sequence>
<dbReference type="Pfam" id="PF11790">
    <property type="entry name" value="Glyco_hydro_cc"/>
    <property type="match status" value="1"/>
</dbReference>
<dbReference type="InterPro" id="IPR024655">
    <property type="entry name" value="Asl1_glyco_hydro_catalytic"/>
</dbReference>
<dbReference type="PANTHER" id="PTHR34154">
    <property type="entry name" value="ALKALI-SENSITIVE LINKAGE PROTEIN 1"/>
    <property type="match status" value="1"/>
</dbReference>
<dbReference type="GO" id="GO:0071966">
    <property type="term" value="P:fungal-type cell wall polysaccharide metabolic process"/>
    <property type="evidence" value="ECO:0007669"/>
    <property type="project" value="TreeGrafter"/>
</dbReference>
<feature type="signal peptide" evidence="1">
    <location>
        <begin position="1"/>
        <end position="23"/>
    </location>
</feature>
<dbReference type="EMBL" id="MU157826">
    <property type="protein sequence ID" value="KAF9534479.1"/>
    <property type="molecule type" value="Genomic_DNA"/>
</dbReference>
<dbReference type="OrthoDB" id="43654at2759"/>